<sequence>MFRSVALLIVVLASPSTLTAAETEKLSVVAATPNAAAMLPPLPQGSRMVVLLENDGDSIETINRRALSMKDATHFVYLPGDESILTAMYRERLQSRGAVPVALPQPVQQRHASVSFTAFLTFDSMLASLPIQR</sequence>
<accession>A0ABS8NNW9</accession>
<dbReference type="Proteomes" id="UP001430306">
    <property type="component" value="Unassembled WGS sequence"/>
</dbReference>
<dbReference type="EMBL" id="JAJKFW010000064">
    <property type="protein sequence ID" value="MCC9645230.1"/>
    <property type="molecule type" value="Genomic_DNA"/>
</dbReference>
<gene>
    <name evidence="2" type="ORF">LOC71_23370</name>
</gene>
<evidence type="ECO:0000256" key="1">
    <source>
        <dbReference type="SAM" id="SignalP"/>
    </source>
</evidence>
<keyword evidence="3" id="KW-1185">Reference proteome</keyword>
<dbReference type="RefSeq" id="WP_230276866.1">
    <property type="nucleotide sequence ID" value="NZ_JAJKFW010000064.1"/>
</dbReference>
<reference evidence="2" key="1">
    <citation type="submission" date="2021-11" db="EMBL/GenBank/DDBJ databases">
        <title>Genome sequence.</title>
        <authorList>
            <person name="Sun Q."/>
        </authorList>
    </citation>
    <scope>NUCLEOTIDE SEQUENCE</scope>
    <source>
        <strain evidence="2">JC740</strain>
    </source>
</reference>
<protein>
    <submittedName>
        <fullName evidence="2">Uncharacterized protein</fullName>
    </submittedName>
</protein>
<evidence type="ECO:0000313" key="2">
    <source>
        <dbReference type="EMBL" id="MCC9645230.1"/>
    </source>
</evidence>
<feature type="chain" id="PRO_5046977907" evidence="1">
    <location>
        <begin position="21"/>
        <end position="133"/>
    </location>
</feature>
<keyword evidence="1" id="KW-0732">Signal</keyword>
<comment type="caution">
    <text evidence="2">The sequence shown here is derived from an EMBL/GenBank/DDBJ whole genome shotgun (WGS) entry which is preliminary data.</text>
</comment>
<evidence type="ECO:0000313" key="3">
    <source>
        <dbReference type="Proteomes" id="UP001430306"/>
    </source>
</evidence>
<name>A0ABS8NNW9_9BACT</name>
<proteinExistence type="predicted"/>
<organism evidence="2 3">
    <name type="scientific">Rhodopirellula halodulae</name>
    <dbReference type="NCBI Taxonomy" id="2894198"/>
    <lineage>
        <taxon>Bacteria</taxon>
        <taxon>Pseudomonadati</taxon>
        <taxon>Planctomycetota</taxon>
        <taxon>Planctomycetia</taxon>
        <taxon>Pirellulales</taxon>
        <taxon>Pirellulaceae</taxon>
        <taxon>Rhodopirellula</taxon>
    </lineage>
</organism>
<feature type="signal peptide" evidence="1">
    <location>
        <begin position="1"/>
        <end position="20"/>
    </location>
</feature>